<protein>
    <submittedName>
        <fullName evidence="2">Uncharacterized protein</fullName>
    </submittedName>
</protein>
<dbReference type="AlphaFoldDB" id="A0A6M3KAM4"/>
<dbReference type="EMBL" id="MT142354">
    <property type="protein sequence ID" value="QJA78806.1"/>
    <property type="molecule type" value="Genomic_DNA"/>
</dbReference>
<gene>
    <name evidence="2" type="ORF">MM415A00984_0021</name>
    <name evidence="1" type="ORF">MM415B01682_0001</name>
</gene>
<accession>A0A6M3KAM4</accession>
<evidence type="ECO:0000313" key="2">
    <source>
        <dbReference type="EMBL" id="QJA78806.1"/>
    </source>
</evidence>
<name>A0A6M3KAM4_9ZZZZ</name>
<dbReference type="EMBL" id="MT141261">
    <property type="protein sequence ID" value="QJA57214.1"/>
    <property type="molecule type" value="Genomic_DNA"/>
</dbReference>
<organism evidence="2">
    <name type="scientific">viral metagenome</name>
    <dbReference type="NCBI Taxonomy" id="1070528"/>
    <lineage>
        <taxon>unclassified sequences</taxon>
        <taxon>metagenomes</taxon>
        <taxon>organismal metagenomes</taxon>
    </lineage>
</organism>
<proteinExistence type="predicted"/>
<evidence type="ECO:0000313" key="1">
    <source>
        <dbReference type="EMBL" id="QJA57214.1"/>
    </source>
</evidence>
<sequence length="77" mass="8642">MDNNIPTSEEILKLQKSGHTFHCAMRILTGDGECECNKTNTIPGPLSRRMYGNRCLVCLEIHTHKDWCHNKAGGLTT</sequence>
<reference evidence="2" key="1">
    <citation type="submission" date="2020-03" db="EMBL/GenBank/DDBJ databases">
        <title>The deep terrestrial virosphere.</title>
        <authorList>
            <person name="Holmfeldt K."/>
            <person name="Nilsson E."/>
            <person name="Simone D."/>
            <person name="Lopez-Fernandez M."/>
            <person name="Wu X."/>
            <person name="de Brujin I."/>
            <person name="Lundin D."/>
            <person name="Andersson A."/>
            <person name="Bertilsson S."/>
            <person name="Dopson M."/>
        </authorList>
    </citation>
    <scope>NUCLEOTIDE SEQUENCE</scope>
    <source>
        <strain evidence="2">MM415A00984</strain>
        <strain evidence="1">MM415B01682</strain>
    </source>
</reference>